<name>A0A4V0YFR7_9MICO</name>
<feature type="compositionally biased region" description="Low complexity" evidence="6">
    <location>
        <begin position="508"/>
        <end position="523"/>
    </location>
</feature>
<keyword evidence="4 7" id="KW-1133">Transmembrane helix</keyword>
<organism evidence="9 10">
    <name type="scientific">Xylanimonas protaetiae</name>
    <dbReference type="NCBI Taxonomy" id="2509457"/>
    <lineage>
        <taxon>Bacteria</taxon>
        <taxon>Bacillati</taxon>
        <taxon>Actinomycetota</taxon>
        <taxon>Actinomycetes</taxon>
        <taxon>Micrococcales</taxon>
        <taxon>Promicromonosporaceae</taxon>
        <taxon>Xylanimonas</taxon>
    </lineage>
</organism>
<dbReference type="GO" id="GO:0005886">
    <property type="term" value="C:plasma membrane"/>
    <property type="evidence" value="ECO:0007669"/>
    <property type="project" value="UniProtKB-SubCell"/>
</dbReference>
<dbReference type="AlphaFoldDB" id="A0A4V0YFR7"/>
<keyword evidence="2" id="KW-1003">Cell membrane</keyword>
<evidence type="ECO:0000256" key="5">
    <source>
        <dbReference type="ARBA" id="ARBA00023136"/>
    </source>
</evidence>
<dbReference type="KEGG" id="xya:ET471_00140"/>
<evidence type="ECO:0000313" key="9">
    <source>
        <dbReference type="EMBL" id="QAY68651.1"/>
    </source>
</evidence>
<comment type="subcellular location">
    <subcellularLocation>
        <location evidence="1">Cell membrane</location>
        <topology evidence="1">Multi-pass membrane protein</topology>
    </subcellularLocation>
</comment>
<reference evidence="9 10" key="1">
    <citation type="submission" date="2019-01" db="EMBL/GenBank/DDBJ databases">
        <title>Genome sequencing of strain FW10M-9.</title>
        <authorList>
            <person name="Heo J."/>
            <person name="Kim S.-J."/>
            <person name="Kim J.-S."/>
            <person name="Hong S.-B."/>
            <person name="Kwon S.-W."/>
        </authorList>
    </citation>
    <scope>NUCLEOTIDE SEQUENCE [LARGE SCALE GENOMIC DNA]</scope>
    <source>
        <strain evidence="9 10">FW10M-9</strain>
    </source>
</reference>
<dbReference type="EMBL" id="CP035493">
    <property type="protein sequence ID" value="QAY68651.1"/>
    <property type="molecule type" value="Genomic_DNA"/>
</dbReference>
<feature type="transmembrane region" description="Helical" evidence="7">
    <location>
        <begin position="77"/>
        <end position="98"/>
    </location>
</feature>
<evidence type="ECO:0000259" key="8">
    <source>
        <dbReference type="Pfam" id="PF12696"/>
    </source>
</evidence>
<evidence type="ECO:0000256" key="2">
    <source>
        <dbReference type="ARBA" id="ARBA00022475"/>
    </source>
</evidence>
<gene>
    <name evidence="9" type="ORF">ET471_00140</name>
</gene>
<dbReference type="PANTHER" id="PTHR37937">
    <property type="entry name" value="CONJUGATIVE TRANSFER: DNA TRANSPORT"/>
    <property type="match status" value="1"/>
</dbReference>
<dbReference type="PANTHER" id="PTHR37937:SF1">
    <property type="entry name" value="CONJUGATIVE TRANSFER: DNA TRANSPORT"/>
    <property type="match status" value="1"/>
</dbReference>
<keyword evidence="3 7" id="KW-0812">Transmembrane</keyword>
<proteinExistence type="predicted"/>
<dbReference type="Proteomes" id="UP000292118">
    <property type="component" value="Chromosome"/>
</dbReference>
<dbReference type="Pfam" id="PF12696">
    <property type="entry name" value="TraG-D_C"/>
    <property type="match status" value="1"/>
</dbReference>
<keyword evidence="5 7" id="KW-0472">Membrane</keyword>
<dbReference type="OrthoDB" id="226701at2"/>
<dbReference type="CDD" id="cd01127">
    <property type="entry name" value="TrwB_TraG_TraD_VirD4"/>
    <property type="match status" value="1"/>
</dbReference>
<evidence type="ECO:0000256" key="3">
    <source>
        <dbReference type="ARBA" id="ARBA00022692"/>
    </source>
</evidence>
<feature type="domain" description="TraD/TraG TraM recognition site" evidence="8">
    <location>
        <begin position="421"/>
        <end position="540"/>
    </location>
</feature>
<evidence type="ECO:0000256" key="6">
    <source>
        <dbReference type="SAM" id="MobiDB-lite"/>
    </source>
</evidence>
<dbReference type="SUPFAM" id="SSF52540">
    <property type="entry name" value="P-loop containing nucleoside triphosphate hydrolases"/>
    <property type="match status" value="1"/>
</dbReference>
<keyword evidence="10" id="KW-1185">Reference proteome</keyword>
<evidence type="ECO:0000256" key="4">
    <source>
        <dbReference type="ARBA" id="ARBA00022989"/>
    </source>
</evidence>
<dbReference type="InterPro" id="IPR051539">
    <property type="entry name" value="T4SS-coupling_protein"/>
</dbReference>
<dbReference type="InterPro" id="IPR027417">
    <property type="entry name" value="P-loop_NTPase"/>
</dbReference>
<dbReference type="InterPro" id="IPR032689">
    <property type="entry name" value="TraG-D_C"/>
</dbReference>
<evidence type="ECO:0000313" key="10">
    <source>
        <dbReference type="Proteomes" id="UP000292118"/>
    </source>
</evidence>
<feature type="region of interest" description="Disordered" evidence="6">
    <location>
        <begin position="504"/>
        <end position="523"/>
    </location>
</feature>
<accession>A0A4V0YFR7</accession>
<protein>
    <submittedName>
        <fullName evidence="9">Type VI secretion protein</fullName>
    </submittedName>
</protein>
<evidence type="ECO:0000256" key="1">
    <source>
        <dbReference type="ARBA" id="ARBA00004651"/>
    </source>
</evidence>
<dbReference type="Gene3D" id="3.40.50.300">
    <property type="entry name" value="P-loop containing nucleotide triphosphate hydrolases"/>
    <property type="match status" value="1"/>
</dbReference>
<sequence length="609" mass="64529">MTTPRATRSGNDTLTNMGLGAIVVGLTLAGLLRAAAALTAHLTGHPQPRGGLVVGFRVLAHPSDPAGVFEVPGLSPLAYWSILAALALAVGVVTVLGWRVFRPGSSRTDGFATRADVARHASARALLKRSRYLRPPLDRRRRPTDVGYLLGTYRGRKLWASVEDSFLVIGPPRMGKGEHIVINAILDAPGAVVTTSTRPDTLAITYQARERRGPVAVFDPQHLAPGLATSLRWSPIRGCEDEEVASLRARGLASTTGFGGHDTDNSGYWQGLTRNVLECLLHAAALAARSPADLYLWSKTPAAAQEAVAIFAAHPDAAPRWAETLNAQINADPRTRDSVWGGVSLALGSLNTRAVMDAVSPGPGEHFDPEVFLRAGGTLYLLATSAGSGGVAPLVGAFIEDITETAKRIAARSPHQRLDPPLLLALDEIGNLAPLPTLHTLMSDGGGSGITVMPVLQSWAQARNAWGTEKASAIWDAAIVKINLGGSAVARDLQDVSALLGDHDETTHSTSTSADGTTSTQASLRRVPVMSPQELRGIPRGKALILLRSVAPMVADLRPWRSRKDRKQLLADQAETESLLRSSPAVGLAEGVKTLRVGRAASRRTTRTD</sequence>
<evidence type="ECO:0000256" key="7">
    <source>
        <dbReference type="SAM" id="Phobius"/>
    </source>
</evidence>